<dbReference type="Proteomes" id="UP000005010">
    <property type="component" value="Chromosome"/>
</dbReference>
<evidence type="ECO:0008006" key="3">
    <source>
        <dbReference type="Google" id="ProtNLM"/>
    </source>
</evidence>
<protein>
    <recommendedName>
        <fullName evidence="3">DUF3240 domain-containing protein</fullName>
    </recommendedName>
</protein>
<dbReference type="HOGENOM" id="CLU_182168_0_0_7"/>
<dbReference type="PATRIC" id="fig|182217.3.peg.1125"/>
<dbReference type="RefSeq" id="WP_014661194.1">
    <property type="nucleotide sequence ID" value="NC_017737.1"/>
</dbReference>
<dbReference type="Pfam" id="PF11582">
    <property type="entry name" value="DUF3240"/>
    <property type="match status" value="1"/>
</dbReference>
<dbReference type="STRING" id="182217.HCW_05295"/>
<evidence type="ECO:0000313" key="2">
    <source>
        <dbReference type="Proteomes" id="UP000005010"/>
    </source>
</evidence>
<dbReference type="InterPro" id="IPR015867">
    <property type="entry name" value="N-reg_PII/ATP_PRibTrfase_C"/>
</dbReference>
<accession>I0EN05</accession>
<sequence length="93" mass="10739">MLALELFVEVYLKDTIIDFLFAQGFDDFFCTPCHKYASPSELLSQKEQVSGCKDYAKFRLFLADNVALELSQALRDKFTSKGIKLFYTQVHEL</sequence>
<proteinExistence type="predicted"/>
<evidence type="ECO:0000313" key="1">
    <source>
        <dbReference type="EMBL" id="AFI04324.1"/>
    </source>
</evidence>
<name>I0EN05_HELC0</name>
<dbReference type="EMBL" id="CP003479">
    <property type="protein sequence ID" value="AFI04324.1"/>
    <property type="molecule type" value="Genomic_DNA"/>
</dbReference>
<gene>
    <name evidence="1" type="ordered locus">HCW_05295</name>
</gene>
<dbReference type="KEGG" id="hce:HCW_05295"/>
<keyword evidence="2" id="KW-1185">Reference proteome</keyword>
<dbReference type="AlphaFoldDB" id="I0EN05"/>
<dbReference type="InterPro" id="IPR021634">
    <property type="entry name" value="DUF3240"/>
</dbReference>
<organism evidence="1 2">
    <name type="scientific">Helicobacter cetorum (strain ATCC BAA-429 / MIT 00-7128)</name>
    <dbReference type="NCBI Taxonomy" id="182217"/>
    <lineage>
        <taxon>Bacteria</taxon>
        <taxon>Pseudomonadati</taxon>
        <taxon>Campylobacterota</taxon>
        <taxon>Epsilonproteobacteria</taxon>
        <taxon>Campylobacterales</taxon>
        <taxon>Helicobacteraceae</taxon>
        <taxon>Helicobacter</taxon>
    </lineage>
</organism>
<reference evidence="2" key="1">
    <citation type="submission" date="2012-04" db="EMBL/GenBank/DDBJ databases">
        <title>Complete genome sequence of Helicobacter cetorum strain MIT 00-7128.</title>
        <authorList>
            <person name="Kersulyte D."/>
            <person name="Berg D.E."/>
        </authorList>
    </citation>
    <scope>NUCLEOTIDE SEQUENCE [LARGE SCALE GENOMIC DNA]</scope>
    <source>
        <strain evidence="2">MIT 00-7128</strain>
    </source>
</reference>
<dbReference type="Gene3D" id="3.30.70.120">
    <property type="match status" value="1"/>
</dbReference>